<evidence type="ECO:0000313" key="2">
    <source>
        <dbReference type="EMBL" id="SKA88451.1"/>
    </source>
</evidence>
<proteinExistence type="predicted"/>
<dbReference type="RefSeq" id="WP_139373115.1">
    <property type="nucleotide sequence ID" value="NZ_FUYE01000004.1"/>
</dbReference>
<dbReference type="Proteomes" id="UP000190774">
    <property type="component" value="Unassembled WGS sequence"/>
</dbReference>
<dbReference type="OrthoDB" id="944364at2"/>
<evidence type="ECO:0000256" key="1">
    <source>
        <dbReference type="SAM" id="MobiDB-lite"/>
    </source>
</evidence>
<dbReference type="AlphaFoldDB" id="A0A1T4XH80"/>
<name>A0A1T4XH80_9BACT</name>
<evidence type="ECO:0000313" key="3">
    <source>
        <dbReference type="Proteomes" id="UP000190774"/>
    </source>
</evidence>
<dbReference type="STRING" id="48467.SAMN02745166_01419"/>
<organism evidence="2 3">
    <name type="scientific">Prosthecobacter debontii</name>
    <dbReference type="NCBI Taxonomy" id="48467"/>
    <lineage>
        <taxon>Bacteria</taxon>
        <taxon>Pseudomonadati</taxon>
        <taxon>Verrucomicrobiota</taxon>
        <taxon>Verrucomicrobiia</taxon>
        <taxon>Verrucomicrobiales</taxon>
        <taxon>Verrucomicrobiaceae</taxon>
        <taxon>Prosthecobacter</taxon>
    </lineage>
</organism>
<gene>
    <name evidence="2" type="ORF">SAMN02745166_01419</name>
</gene>
<keyword evidence="3" id="KW-1185">Reference proteome</keyword>
<protein>
    <submittedName>
        <fullName evidence="2">Uncharacterized protein</fullName>
    </submittedName>
</protein>
<feature type="region of interest" description="Disordered" evidence="1">
    <location>
        <begin position="1"/>
        <end position="45"/>
    </location>
</feature>
<reference evidence="3" key="1">
    <citation type="submission" date="2017-02" db="EMBL/GenBank/DDBJ databases">
        <authorList>
            <person name="Varghese N."/>
            <person name="Submissions S."/>
        </authorList>
    </citation>
    <scope>NUCLEOTIDE SEQUENCE [LARGE SCALE GENOMIC DNA]</scope>
    <source>
        <strain evidence="3">ATCC 700200</strain>
    </source>
</reference>
<sequence>MKKLCDPLSSDEAPARTPNRRVARGAAAGKPGRGTRGSPGVMEPAPEGEAFTLAVAVPVQMKTGAKVKLQLGQKNNAEVVEFARAHEQAIATNGHFPLPVPLPEVFHDKRVELEQAMQAYAHMRLALQAMGERRDRIREEFDALFNQRGA</sequence>
<accession>A0A1T4XH80</accession>
<dbReference type="EMBL" id="FUYE01000004">
    <property type="protein sequence ID" value="SKA88451.1"/>
    <property type="molecule type" value="Genomic_DNA"/>
</dbReference>